<gene>
    <name evidence="2" type="ORF">CR513_03250</name>
</gene>
<name>A0A371IAJ6_MUCPR</name>
<evidence type="ECO:0000313" key="3">
    <source>
        <dbReference type="Proteomes" id="UP000257109"/>
    </source>
</evidence>
<keyword evidence="3" id="KW-1185">Reference proteome</keyword>
<evidence type="ECO:0000313" key="2">
    <source>
        <dbReference type="EMBL" id="RDY12015.1"/>
    </source>
</evidence>
<comment type="caution">
    <text evidence="2">The sequence shown here is derived from an EMBL/GenBank/DDBJ whole genome shotgun (WGS) entry which is preliminary data.</text>
</comment>
<organism evidence="2 3">
    <name type="scientific">Mucuna pruriens</name>
    <name type="common">Velvet bean</name>
    <name type="synonym">Dolichos pruriens</name>
    <dbReference type="NCBI Taxonomy" id="157652"/>
    <lineage>
        <taxon>Eukaryota</taxon>
        <taxon>Viridiplantae</taxon>
        <taxon>Streptophyta</taxon>
        <taxon>Embryophyta</taxon>
        <taxon>Tracheophyta</taxon>
        <taxon>Spermatophyta</taxon>
        <taxon>Magnoliopsida</taxon>
        <taxon>eudicotyledons</taxon>
        <taxon>Gunneridae</taxon>
        <taxon>Pentapetalae</taxon>
        <taxon>rosids</taxon>
        <taxon>fabids</taxon>
        <taxon>Fabales</taxon>
        <taxon>Fabaceae</taxon>
        <taxon>Papilionoideae</taxon>
        <taxon>50 kb inversion clade</taxon>
        <taxon>NPAAA clade</taxon>
        <taxon>indigoferoid/millettioid clade</taxon>
        <taxon>Phaseoleae</taxon>
        <taxon>Mucuna</taxon>
    </lineage>
</organism>
<proteinExistence type="predicted"/>
<sequence length="117" mass="13714">MDIPRSLFAAEDMVNVFKTLREISQFLELCKGLYDDMKRMEHAIENLEQQNLDLREEMGQMKEQINKIFESNPKCSDNHDANLSTRIRLPYLNAHPYGVPFGWNANTREQPMTEGHE</sequence>
<accession>A0A371IAJ6</accession>
<feature type="coiled-coil region" evidence="1">
    <location>
        <begin position="30"/>
        <end position="67"/>
    </location>
</feature>
<keyword evidence="1" id="KW-0175">Coiled coil</keyword>
<dbReference type="EMBL" id="QJKJ01000543">
    <property type="protein sequence ID" value="RDY12015.1"/>
    <property type="molecule type" value="Genomic_DNA"/>
</dbReference>
<dbReference type="AlphaFoldDB" id="A0A371IAJ6"/>
<protein>
    <submittedName>
        <fullName evidence="2">Uncharacterized protein</fullName>
    </submittedName>
</protein>
<evidence type="ECO:0000256" key="1">
    <source>
        <dbReference type="SAM" id="Coils"/>
    </source>
</evidence>
<reference evidence="2" key="1">
    <citation type="submission" date="2018-05" db="EMBL/GenBank/DDBJ databases">
        <title>Draft genome of Mucuna pruriens seed.</title>
        <authorList>
            <person name="Nnadi N.E."/>
            <person name="Vos R."/>
            <person name="Hasami M.H."/>
            <person name="Devisetty U.K."/>
            <person name="Aguiy J.C."/>
        </authorList>
    </citation>
    <scope>NUCLEOTIDE SEQUENCE [LARGE SCALE GENOMIC DNA]</scope>
    <source>
        <strain evidence="2">JCA_2017</strain>
    </source>
</reference>
<dbReference type="Proteomes" id="UP000257109">
    <property type="component" value="Unassembled WGS sequence"/>
</dbReference>
<feature type="non-terminal residue" evidence="2">
    <location>
        <position position="1"/>
    </location>
</feature>